<reference evidence="1 2" key="1">
    <citation type="submission" date="2024-04" db="EMBL/GenBank/DDBJ databases">
        <title>Biological Control Activity of Plant Growth Promoting Rhizobacteria Burkholderia pyrrocinia BX1 against Tobacco black shank Introduction Tobacco black shank (TBS) caused by the oomycete Phytophthora. nicotianae (P. nicotianae) has become a destructive soil.</title>
        <authorList>
            <person name="Liu X."/>
            <person name="Shu C."/>
        </authorList>
    </citation>
    <scope>NUCLEOTIDE SEQUENCE [LARGE SCALE GENOMIC DNA]</scope>
    <source>
        <strain evidence="1 2">BX1</strain>
        <plasmid evidence="1 2">unnamed</plasmid>
    </source>
</reference>
<dbReference type="Proteomes" id="UP001484179">
    <property type="component" value="Plasmid unnamed"/>
</dbReference>
<keyword evidence="2" id="KW-1185">Reference proteome</keyword>
<geneLocation type="plasmid" evidence="1 2">
    <name>unnamed</name>
</geneLocation>
<sequence>MPSEVRVFRVVNVTKAFRASSLDEGRRTHKCGHENPDGVARQDRNWTIAFEPALKSTRSRPPFTVVIRKRAAKNRTARQSGIFGGHVWVSA</sequence>
<accession>A0ABZ3BVH7</accession>
<evidence type="ECO:0000313" key="2">
    <source>
        <dbReference type="Proteomes" id="UP001484179"/>
    </source>
</evidence>
<protein>
    <submittedName>
        <fullName evidence="1">Uncharacterized protein</fullName>
    </submittedName>
</protein>
<proteinExistence type="predicted"/>
<organism evidence="1 2">
    <name type="scientific">Burkholderia pyrrocinia</name>
    <name type="common">Pseudomonas pyrrocinia</name>
    <dbReference type="NCBI Taxonomy" id="60550"/>
    <lineage>
        <taxon>Bacteria</taxon>
        <taxon>Pseudomonadati</taxon>
        <taxon>Pseudomonadota</taxon>
        <taxon>Betaproteobacteria</taxon>
        <taxon>Burkholderiales</taxon>
        <taxon>Burkholderiaceae</taxon>
        <taxon>Burkholderia</taxon>
        <taxon>Burkholderia cepacia complex</taxon>
    </lineage>
</organism>
<gene>
    <name evidence="1" type="ORF">WN985_33150</name>
</gene>
<evidence type="ECO:0000313" key="1">
    <source>
        <dbReference type="EMBL" id="WZW59207.1"/>
    </source>
</evidence>
<dbReference type="RefSeq" id="WP_342312419.1">
    <property type="nucleotide sequence ID" value="NZ_CP150851.1"/>
</dbReference>
<name>A0ABZ3BVH7_BURPY</name>
<dbReference type="EMBL" id="CP150851">
    <property type="protein sequence ID" value="WZW59207.1"/>
    <property type="molecule type" value="Genomic_DNA"/>
</dbReference>
<keyword evidence="1" id="KW-0614">Plasmid</keyword>